<keyword evidence="17" id="KW-1185">Reference proteome</keyword>
<keyword evidence="9 13" id="KW-1133">Transmembrane helix</keyword>
<evidence type="ECO:0000256" key="5">
    <source>
        <dbReference type="ARBA" id="ARBA00022679"/>
    </source>
</evidence>
<evidence type="ECO:0000256" key="6">
    <source>
        <dbReference type="ARBA" id="ARBA00022692"/>
    </source>
</evidence>
<dbReference type="InterPro" id="IPR018365">
    <property type="entry name" value="Cell_cycle_FtsW-rel_CS"/>
</dbReference>
<organism evidence="16 17">
    <name type="scientific">Potamilus streckersoni</name>
    <dbReference type="NCBI Taxonomy" id="2493646"/>
    <lineage>
        <taxon>Eukaryota</taxon>
        <taxon>Metazoa</taxon>
        <taxon>Spiralia</taxon>
        <taxon>Lophotrochozoa</taxon>
        <taxon>Mollusca</taxon>
        <taxon>Bivalvia</taxon>
        <taxon>Autobranchia</taxon>
        <taxon>Heteroconchia</taxon>
        <taxon>Palaeoheterodonta</taxon>
        <taxon>Unionida</taxon>
        <taxon>Unionoidea</taxon>
        <taxon>Unionidae</taxon>
        <taxon>Ambleminae</taxon>
        <taxon>Lampsilini</taxon>
        <taxon>Potamilus</taxon>
    </lineage>
</organism>
<evidence type="ECO:0000256" key="10">
    <source>
        <dbReference type="ARBA" id="ARBA00023136"/>
    </source>
</evidence>
<keyword evidence="6 13" id="KW-0812">Transmembrane</keyword>
<feature type="transmembrane region" description="Helical" evidence="13">
    <location>
        <begin position="12"/>
        <end position="31"/>
    </location>
</feature>
<dbReference type="NCBIfam" id="TIGR01133">
    <property type="entry name" value="murG"/>
    <property type="match status" value="1"/>
</dbReference>
<evidence type="ECO:0000313" key="17">
    <source>
        <dbReference type="Proteomes" id="UP001195483"/>
    </source>
</evidence>
<dbReference type="GO" id="GO:0051301">
    <property type="term" value="P:cell division"/>
    <property type="evidence" value="ECO:0007669"/>
    <property type="project" value="UniProtKB-KW"/>
</dbReference>
<dbReference type="GO" id="GO:0050511">
    <property type="term" value="F:undecaprenyldiphospho-muramoylpentapeptide beta-N-acetylglucosaminyltransferase activity"/>
    <property type="evidence" value="ECO:0007669"/>
    <property type="project" value="InterPro"/>
</dbReference>
<keyword evidence="7" id="KW-0133">Cell shape</keyword>
<dbReference type="EMBL" id="JAEAOA010001427">
    <property type="protein sequence ID" value="KAK3582232.1"/>
    <property type="molecule type" value="Genomic_DNA"/>
</dbReference>
<dbReference type="InterPro" id="IPR007235">
    <property type="entry name" value="Glyco_trans_28_C"/>
</dbReference>
<feature type="transmembrane region" description="Helical" evidence="13">
    <location>
        <begin position="350"/>
        <end position="370"/>
    </location>
</feature>
<dbReference type="CDD" id="cd03785">
    <property type="entry name" value="GT28_MurG"/>
    <property type="match status" value="1"/>
</dbReference>
<feature type="transmembrane region" description="Helical" evidence="13">
    <location>
        <begin position="37"/>
        <end position="54"/>
    </location>
</feature>
<keyword evidence="12" id="KW-0961">Cell wall biogenesis/degradation</keyword>
<evidence type="ECO:0000256" key="2">
    <source>
        <dbReference type="ARBA" id="ARBA00022475"/>
    </source>
</evidence>
<gene>
    <name evidence="16" type="ORF">CHS0354_023771</name>
</gene>
<dbReference type="InterPro" id="IPR004276">
    <property type="entry name" value="GlycoTrans_28_N"/>
</dbReference>
<feature type="transmembrane region" description="Helical" evidence="13">
    <location>
        <begin position="204"/>
        <end position="228"/>
    </location>
</feature>
<dbReference type="PANTHER" id="PTHR21015:SF22">
    <property type="entry name" value="GLYCOSYLTRANSFERASE"/>
    <property type="match status" value="1"/>
</dbReference>
<feature type="transmembrane region" description="Helical" evidence="13">
    <location>
        <begin position="175"/>
        <end position="198"/>
    </location>
</feature>
<dbReference type="Pfam" id="PF01098">
    <property type="entry name" value="FTSW_RODA_SPOVE"/>
    <property type="match status" value="1"/>
</dbReference>
<evidence type="ECO:0000256" key="9">
    <source>
        <dbReference type="ARBA" id="ARBA00022989"/>
    </source>
</evidence>
<evidence type="ECO:0000256" key="11">
    <source>
        <dbReference type="ARBA" id="ARBA00023306"/>
    </source>
</evidence>
<keyword evidence="2" id="KW-1003">Cell membrane</keyword>
<keyword evidence="5" id="KW-0808">Transferase</keyword>
<dbReference type="GO" id="GO:0071555">
    <property type="term" value="P:cell wall organization"/>
    <property type="evidence" value="ECO:0007669"/>
    <property type="project" value="UniProtKB-KW"/>
</dbReference>
<evidence type="ECO:0000256" key="7">
    <source>
        <dbReference type="ARBA" id="ARBA00022960"/>
    </source>
</evidence>
<dbReference type="GO" id="GO:0008360">
    <property type="term" value="P:regulation of cell shape"/>
    <property type="evidence" value="ECO:0007669"/>
    <property type="project" value="UniProtKB-KW"/>
</dbReference>
<feature type="domain" description="Glycosyltransferase family 28 N-terminal" evidence="14">
    <location>
        <begin position="260"/>
        <end position="400"/>
    </location>
</feature>
<dbReference type="PROSITE" id="PS00428">
    <property type="entry name" value="FTSW_RODA_SPOVE"/>
    <property type="match status" value="1"/>
</dbReference>
<evidence type="ECO:0000256" key="13">
    <source>
        <dbReference type="SAM" id="Phobius"/>
    </source>
</evidence>
<keyword evidence="3" id="KW-0132">Cell division</keyword>
<name>A0AAE0RYT8_9BIVA</name>
<reference evidence="16" key="1">
    <citation type="journal article" date="2021" name="Genome Biol. Evol.">
        <title>A High-Quality Reference Genome for a Parasitic Bivalve with Doubly Uniparental Inheritance (Bivalvia: Unionida).</title>
        <authorList>
            <person name="Smith C.H."/>
        </authorList>
    </citation>
    <scope>NUCLEOTIDE SEQUENCE</scope>
    <source>
        <strain evidence="16">CHS0354</strain>
    </source>
</reference>
<dbReference type="Pfam" id="PF04101">
    <property type="entry name" value="Glyco_tran_28_C"/>
    <property type="match status" value="1"/>
</dbReference>
<dbReference type="Pfam" id="PF03033">
    <property type="entry name" value="Glyco_transf_28"/>
    <property type="match status" value="1"/>
</dbReference>
<feature type="transmembrane region" description="Helical" evidence="13">
    <location>
        <begin position="59"/>
        <end position="79"/>
    </location>
</feature>
<dbReference type="GO" id="GO:0005975">
    <property type="term" value="P:carbohydrate metabolic process"/>
    <property type="evidence" value="ECO:0007669"/>
    <property type="project" value="InterPro"/>
</dbReference>
<dbReference type="InterPro" id="IPR001182">
    <property type="entry name" value="FtsW/RodA"/>
</dbReference>
<evidence type="ECO:0000256" key="1">
    <source>
        <dbReference type="ARBA" id="ARBA00004141"/>
    </source>
</evidence>
<dbReference type="InterPro" id="IPR006009">
    <property type="entry name" value="GlcNAc_MurG"/>
</dbReference>
<keyword evidence="4" id="KW-0328">Glycosyltransferase</keyword>
<sequence length="618" mass="68009">MSKNKLYLDDFYKGYLSPVLSVGLTVGLIAIEPNFSTASMILLIGLVTMFLGGVRLKHLLITGVVFMGVAVVFLFQASYRVKRLVSFVGLGTKMDTHQLEQALIGLGSGGTFGIGLGESLQREFLPLSYNDFIFAIIGEELGFIGCAIIVALYVVVLICGVSISKDAETQFGKILALGITFSLGLYAIVNMSVATGLLPTTGVVLPFISYGGSSMISNCFGVGLLISISRKDKSNKKIKENKNLKNIVEDGNNDKDEGRGGTGGHLFAGLAVAEALLRNEKNIKISFCGTRAGIEKNIVPKHGYELDYTGILPLQRGTSMRAILNNVKFPFKLLASLYECWKILNKRSPVAVVIGIGGYASFAMVAVAQLRRVLTVIQEQNSDFGLANKILIRKAKEVYVSFEKTKHRANANQKKCYYFGNPTRLKISILKKDAISEFAFDESRRTLLVFGGSLGAKSINDAVSLWLNELTEFNVIWQTGKNEFEKICEKIKRNSMNHVRVFEFISDMNTAYQASDLVICRAGASTVSELKNYGVPAVLVPYPYAAGNHQNHNAMEIEENEAGIVIQNHDLIRRKNEVIGLLHDAEKLQKYRENMLKMAMPNSAHDISIRILNIAKEK</sequence>
<reference evidence="16" key="2">
    <citation type="journal article" date="2021" name="Genome Biol. Evol.">
        <title>Developing a high-quality reference genome for a parasitic bivalve with doubly uniparental inheritance (Bivalvia: Unionida).</title>
        <authorList>
            <person name="Smith C.H."/>
        </authorList>
    </citation>
    <scope>NUCLEOTIDE SEQUENCE</scope>
    <source>
        <strain evidence="16">CHS0354</strain>
        <tissue evidence="16">Mantle</tissue>
    </source>
</reference>
<keyword evidence="11" id="KW-0131">Cell cycle</keyword>
<evidence type="ECO:0008006" key="18">
    <source>
        <dbReference type="Google" id="ProtNLM"/>
    </source>
</evidence>
<evidence type="ECO:0000256" key="4">
    <source>
        <dbReference type="ARBA" id="ARBA00022676"/>
    </source>
</evidence>
<dbReference type="HAMAP" id="MF_00033">
    <property type="entry name" value="MurG"/>
    <property type="match status" value="1"/>
</dbReference>
<proteinExistence type="inferred from homology"/>
<dbReference type="SUPFAM" id="SSF53756">
    <property type="entry name" value="UDP-Glycosyltransferase/glycogen phosphorylase"/>
    <property type="match status" value="1"/>
</dbReference>
<dbReference type="AlphaFoldDB" id="A0AAE0RYT8"/>
<evidence type="ECO:0000256" key="8">
    <source>
        <dbReference type="ARBA" id="ARBA00022984"/>
    </source>
</evidence>
<evidence type="ECO:0000259" key="15">
    <source>
        <dbReference type="Pfam" id="PF04101"/>
    </source>
</evidence>
<dbReference type="PANTHER" id="PTHR21015">
    <property type="entry name" value="UDP-N-ACETYLGLUCOSAMINE--N-ACETYLMURAMYL-(PENTAPEPTIDE) PYROPHOSPHORYL-UNDECAPRENOL N-ACETYLGLUCOSAMINE TRANSFERASE 1"/>
    <property type="match status" value="1"/>
</dbReference>
<accession>A0AAE0RYT8</accession>
<keyword evidence="10 13" id="KW-0472">Membrane</keyword>
<feature type="domain" description="Glycosyl transferase family 28 C-terminal" evidence="15">
    <location>
        <begin position="446"/>
        <end position="579"/>
    </location>
</feature>
<reference evidence="16" key="3">
    <citation type="submission" date="2023-05" db="EMBL/GenBank/DDBJ databases">
        <authorList>
            <person name="Smith C.H."/>
        </authorList>
    </citation>
    <scope>NUCLEOTIDE SEQUENCE</scope>
    <source>
        <strain evidence="16">CHS0354</strain>
        <tissue evidence="16">Mantle</tissue>
    </source>
</reference>
<evidence type="ECO:0000313" key="16">
    <source>
        <dbReference type="EMBL" id="KAK3582232.1"/>
    </source>
</evidence>
<evidence type="ECO:0000256" key="3">
    <source>
        <dbReference type="ARBA" id="ARBA00022618"/>
    </source>
</evidence>
<comment type="subcellular location">
    <subcellularLocation>
        <location evidence="1">Membrane</location>
        <topology evidence="1">Multi-pass membrane protein</topology>
    </subcellularLocation>
</comment>
<evidence type="ECO:0000256" key="12">
    <source>
        <dbReference type="ARBA" id="ARBA00023316"/>
    </source>
</evidence>
<comment type="caution">
    <text evidence="16">The sequence shown here is derived from an EMBL/GenBank/DDBJ whole genome shotgun (WGS) entry which is preliminary data.</text>
</comment>
<feature type="transmembrane region" description="Helical" evidence="13">
    <location>
        <begin position="141"/>
        <end position="163"/>
    </location>
</feature>
<dbReference type="Proteomes" id="UP001195483">
    <property type="component" value="Unassembled WGS sequence"/>
</dbReference>
<evidence type="ECO:0000259" key="14">
    <source>
        <dbReference type="Pfam" id="PF03033"/>
    </source>
</evidence>
<keyword evidence="8" id="KW-0573">Peptidoglycan synthesis</keyword>
<dbReference type="GO" id="GO:0016020">
    <property type="term" value="C:membrane"/>
    <property type="evidence" value="ECO:0007669"/>
    <property type="project" value="UniProtKB-SubCell"/>
</dbReference>
<dbReference type="Gene3D" id="3.40.50.2000">
    <property type="entry name" value="Glycogen Phosphorylase B"/>
    <property type="match status" value="2"/>
</dbReference>
<protein>
    <recommendedName>
        <fullName evidence="18">Undecaprenyldiphospho-muramoylpentapeptide beta-N-acetylglucosaminyltransferase</fullName>
    </recommendedName>
</protein>